<reference evidence="1" key="1">
    <citation type="submission" date="2020-02" db="EMBL/GenBank/DDBJ databases">
        <title>Delineation of the pyrene-degrading pathway in Roseobacter clade bacteria by genomic analysis.</title>
        <authorList>
            <person name="Zhou H."/>
            <person name="Wang H."/>
        </authorList>
    </citation>
    <scope>NUCLEOTIDE SEQUENCE</scope>
    <source>
        <strain evidence="1">PrR005</strain>
    </source>
</reference>
<sequence length="321" mass="36318">MKYDFLIAASLTDGFCGQIAFFRLCLNALGGEYAKSRLVAVFGDSDKEELPEHWKPYFEGIEVAWAYSASGDPEAEGYAAQHLKRFELIRPDCDLAFLCDADVAPIRPFRDMALDLMSRSALGGVIAHFHFPLEGRKLEDRLPDLDWPRIAQEILGHDIERPYRYTLTPLDTPPQAPFYINYGVLAGPPKSLDAFYRAAADIRESLHACVGPWWGPQIEVPLAADRAGLETCALPMRYNFPNDPRADALYPDDLEEIVFLHYLRQGVFRRDRIFASRDEFDRFLGLALTGSNAVFQAHVRAVTGGHYPFERDATDIRTLKR</sequence>
<comment type="caution">
    <text evidence="1">The sequence shown here is derived from an EMBL/GenBank/DDBJ whole genome shotgun (WGS) entry which is preliminary data.</text>
</comment>
<gene>
    <name evidence="1" type="ORF">G0P99_04885</name>
</gene>
<organism evidence="1">
    <name type="scientific">Ruegeria sp. PrR005</name>
    <dbReference type="NCBI Taxonomy" id="2706882"/>
    <lineage>
        <taxon>Bacteria</taxon>
        <taxon>Pseudomonadati</taxon>
        <taxon>Pseudomonadota</taxon>
        <taxon>Alphaproteobacteria</taxon>
        <taxon>Rhodobacterales</taxon>
        <taxon>Roseobacteraceae</taxon>
        <taxon>Ruegeria</taxon>
    </lineage>
</organism>
<proteinExistence type="predicted"/>
<accession>A0A6B2NMS1</accession>
<dbReference type="RefSeq" id="WP_164128269.1">
    <property type="nucleotide sequence ID" value="NZ_JAAGOX010000007.1"/>
</dbReference>
<protein>
    <submittedName>
        <fullName evidence="1">Uncharacterized protein</fullName>
    </submittedName>
</protein>
<dbReference type="AlphaFoldDB" id="A0A6B2NMS1"/>
<name>A0A6B2NMS1_9RHOB</name>
<evidence type="ECO:0000313" key="1">
    <source>
        <dbReference type="EMBL" id="NDW44283.1"/>
    </source>
</evidence>
<dbReference type="EMBL" id="JAAGOX010000007">
    <property type="protein sequence ID" value="NDW44283.1"/>
    <property type="molecule type" value="Genomic_DNA"/>
</dbReference>